<feature type="region of interest" description="Disordered" evidence="1">
    <location>
        <begin position="89"/>
        <end position="248"/>
    </location>
</feature>
<feature type="compositionally biased region" description="Polar residues" evidence="1">
    <location>
        <begin position="202"/>
        <end position="218"/>
    </location>
</feature>
<sequence length="434" mass="48755">MVHTRNGSNYSVQPDGCGQGRGKTKSRSAKSSTRKTHLEDARVAPHSPRSVPTDFDVNSEPELIHDHISRAEPFSSGSNRNISMPVQKLVQSSQRRGVGNMPKPLAGGHELLLTHQELSGSGEDHRTLRRMEPPVLQRQGQKDKELVEEPKSFIHRPEEGTGNDSSFGDRGPSGVYQLQTSSRSVQRQAQRTSEEAERSQEPSRQGQRQSQLAQTLPTGVQDPQIGAFSSGQCVQHGQNSHGIHSQGAGMDEQDFFTQIDHVQRYINAEIGKLDSKLTKIALDTTELKKHDKKYTEWYELTNAKVDSIINACSRIENTCQIYNDEMADLSIFKMNDQLNTLQDHVLKIVENTNQFATHLEKSDSERQKLKNEIIGNVEQIHKNYEPHMPRHSTPFTEEKPSVKGSFTPLLGENVIFVKHIPKLEEWPTFSGEGE</sequence>
<feature type="compositionally biased region" description="Basic and acidic residues" evidence="1">
    <location>
        <begin position="122"/>
        <end position="132"/>
    </location>
</feature>
<gene>
    <name evidence="2" type="ORF">O181_117004</name>
</gene>
<dbReference type="AlphaFoldDB" id="A0A9Q3K9X4"/>
<feature type="compositionally biased region" description="Polar residues" evidence="1">
    <location>
        <begin position="227"/>
        <end position="243"/>
    </location>
</feature>
<name>A0A9Q3K9X4_9BASI</name>
<proteinExistence type="predicted"/>
<protein>
    <submittedName>
        <fullName evidence="2">Uncharacterized protein</fullName>
    </submittedName>
</protein>
<dbReference type="EMBL" id="AVOT02100319">
    <property type="protein sequence ID" value="MBW0577289.1"/>
    <property type="molecule type" value="Genomic_DNA"/>
</dbReference>
<comment type="caution">
    <text evidence="2">The sequence shown here is derived from an EMBL/GenBank/DDBJ whole genome shotgun (WGS) entry which is preliminary data.</text>
</comment>
<feature type="compositionally biased region" description="Polar residues" evidence="1">
    <location>
        <begin position="176"/>
        <end position="191"/>
    </location>
</feature>
<dbReference type="Proteomes" id="UP000765509">
    <property type="component" value="Unassembled WGS sequence"/>
</dbReference>
<feature type="region of interest" description="Disordered" evidence="1">
    <location>
        <begin position="1"/>
        <end position="57"/>
    </location>
</feature>
<evidence type="ECO:0000313" key="2">
    <source>
        <dbReference type="EMBL" id="MBW0577289.1"/>
    </source>
</evidence>
<evidence type="ECO:0000256" key="1">
    <source>
        <dbReference type="SAM" id="MobiDB-lite"/>
    </source>
</evidence>
<feature type="compositionally biased region" description="Basic and acidic residues" evidence="1">
    <location>
        <begin position="192"/>
        <end position="201"/>
    </location>
</feature>
<reference evidence="2" key="1">
    <citation type="submission" date="2021-03" db="EMBL/GenBank/DDBJ databases">
        <title>Draft genome sequence of rust myrtle Austropuccinia psidii MF-1, a brazilian biotype.</title>
        <authorList>
            <person name="Quecine M.C."/>
            <person name="Pachon D.M.R."/>
            <person name="Bonatelli M.L."/>
            <person name="Correr F.H."/>
            <person name="Franceschini L.M."/>
            <person name="Leite T.F."/>
            <person name="Margarido G.R.A."/>
            <person name="Almeida C.A."/>
            <person name="Ferrarezi J.A."/>
            <person name="Labate C.A."/>
        </authorList>
    </citation>
    <scope>NUCLEOTIDE SEQUENCE</scope>
    <source>
        <strain evidence="2">MF-1</strain>
    </source>
</reference>
<keyword evidence="3" id="KW-1185">Reference proteome</keyword>
<accession>A0A9Q3K9X4</accession>
<feature type="compositionally biased region" description="Basic residues" evidence="1">
    <location>
        <begin position="22"/>
        <end position="35"/>
    </location>
</feature>
<organism evidence="2 3">
    <name type="scientific">Austropuccinia psidii MF-1</name>
    <dbReference type="NCBI Taxonomy" id="1389203"/>
    <lineage>
        <taxon>Eukaryota</taxon>
        <taxon>Fungi</taxon>
        <taxon>Dikarya</taxon>
        <taxon>Basidiomycota</taxon>
        <taxon>Pucciniomycotina</taxon>
        <taxon>Pucciniomycetes</taxon>
        <taxon>Pucciniales</taxon>
        <taxon>Sphaerophragmiaceae</taxon>
        <taxon>Austropuccinia</taxon>
    </lineage>
</organism>
<feature type="compositionally biased region" description="Basic and acidic residues" evidence="1">
    <location>
        <begin position="140"/>
        <end position="159"/>
    </location>
</feature>
<feature type="compositionally biased region" description="Polar residues" evidence="1">
    <location>
        <begin position="1"/>
        <end position="12"/>
    </location>
</feature>
<evidence type="ECO:0000313" key="3">
    <source>
        <dbReference type="Proteomes" id="UP000765509"/>
    </source>
</evidence>